<evidence type="ECO:0000313" key="3">
    <source>
        <dbReference type="Proteomes" id="UP001244563"/>
    </source>
</evidence>
<feature type="transmembrane region" description="Helical" evidence="1">
    <location>
        <begin position="36"/>
        <end position="59"/>
    </location>
</feature>
<sequence length="63" mass="6480">MTQSKAFIPLIAVLGALVAIMGGLTAMLAATGNQPVLFGLTLAIGMILLVVLGIFIGLLRKRS</sequence>
<keyword evidence="1" id="KW-1133">Transmembrane helix</keyword>
<organism evidence="2 3">
    <name type="scientific">Paenarthrobacter nicotinovorans</name>
    <name type="common">Arthrobacter nicotinovorans</name>
    <dbReference type="NCBI Taxonomy" id="29320"/>
    <lineage>
        <taxon>Bacteria</taxon>
        <taxon>Bacillati</taxon>
        <taxon>Actinomycetota</taxon>
        <taxon>Actinomycetes</taxon>
        <taxon>Micrococcales</taxon>
        <taxon>Micrococcaceae</taxon>
        <taxon>Paenarthrobacter</taxon>
    </lineage>
</organism>
<dbReference type="Proteomes" id="UP001244563">
    <property type="component" value="Unassembled WGS sequence"/>
</dbReference>
<comment type="caution">
    <text evidence="2">The sequence shown here is derived from an EMBL/GenBank/DDBJ whole genome shotgun (WGS) entry which is preliminary data.</text>
</comment>
<reference evidence="2 3" key="1">
    <citation type="submission" date="2023-07" db="EMBL/GenBank/DDBJ databases">
        <title>Sorghum-associated microbial communities from plants grown in Nebraska, USA.</title>
        <authorList>
            <person name="Schachtman D."/>
        </authorList>
    </citation>
    <scope>NUCLEOTIDE SEQUENCE [LARGE SCALE GENOMIC DNA]</scope>
    <source>
        <strain evidence="2 3">CC523</strain>
    </source>
</reference>
<dbReference type="GeneID" id="84016426"/>
<dbReference type="EMBL" id="JAUSSW010000018">
    <property type="protein sequence ID" value="MDQ0104568.1"/>
    <property type="molecule type" value="Genomic_DNA"/>
</dbReference>
<feature type="transmembrane region" description="Helical" evidence="1">
    <location>
        <begin position="7"/>
        <end position="30"/>
    </location>
</feature>
<accession>A0ABT9TSB1</accession>
<keyword evidence="1" id="KW-0812">Transmembrane</keyword>
<keyword evidence="1" id="KW-0472">Membrane</keyword>
<protein>
    <submittedName>
        <fullName evidence="2">Membrane protein</fullName>
    </submittedName>
</protein>
<proteinExistence type="predicted"/>
<gene>
    <name evidence="2" type="ORF">J2T10_004243</name>
</gene>
<evidence type="ECO:0000256" key="1">
    <source>
        <dbReference type="SAM" id="Phobius"/>
    </source>
</evidence>
<dbReference type="RefSeq" id="WP_018778971.1">
    <property type="nucleotide sequence ID" value="NZ_BDDW01000010.1"/>
</dbReference>
<evidence type="ECO:0000313" key="2">
    <source>
        <dbReference type="EMBL" id="MDQ0104568.1"/>
    </source>
</evidence>
<name>A0ABT9TSB1_PAENI</name>
<keyword evidence="3" id="KW-1185">Reference proteome</keyword>